<feature type="compositionally biased region" description="Polar residues" evidence="1">
    <location>
        <begin position="34"/>
        <end position="45"/>
    </location>
</feature>
<name>A0AAN9XRR4_PSOTE</name>
<accession>A0AAN9XRR4</accession>
<dbReference type="Proteomes" id="UP001386955">
    <property type="component" value="Unassembled WGS sequence"/>
</dbReference>
<evidence type="ECO:0000313" key="2">
    <source>
        <dbReference type="EMBL" id="KAK7405640.1"/>
    </source>
</evidence>
<evidence type="ECO:0000313" key="3">
    <source>
        <dbReference type="Proteomes" id="UP001386955"/>
    </source>
</evidence>
<feature type="region of interest" description="Disordered" evidence="1">
    <location>
        <begin position="87"/>
        <end position="108"/>
    </location>
</feature>
<reference evidence="2 3" key="1">
    <citation type="submission" date="2024-01" db="EMBL/GenBank/DDBJ databases">
        <title>The genomes of 5 underutilized Papilionoideae crops provide insights into root nodulation and disease resistanc.</title>
        <authorList>
            <person name="Jiang F."/>
        </authorList>
    </citation>
    <scope>NUCLEOTIDE SEQUENCE [LARGE SCALE GENOMIC DNA]</scope>
    <source>
        <strain evidence="2">DUOXIRENSHENG_FW03</strain>
        <tissue evidence="2">Leaves</tissue>
    </source>
</reference>
<proteinExistence type="predicted"/>
<dbReference type="EMBL" id="JAYMYS010000002">
    <property type="protein sequence ID" value="KAK7405640.1"/>
    <property type="molecule type" value="Genomic_DNA"/>
</dbReference>
<feature type="region of interest" description="Disordered" evidence="1">
    <location>
        <begin position="34"/>
        <end position="66"/>
    </location>
</feature>
<feature type="compositionally biased region" description="Basic and acidic residues" evidence="1">
    <location>
        <begin position="46"/>
        <end position="55"/>
    </location>
</feature>
<sequence>MDRNSSSAEQNRCDKKSILKMLCCFECGNNNDVSNPQPQPLSSNHPQEEVDKNKVCDSPNPPRPSFDASTIQNLYESALAVVNHTSTSVGQFRHSNNIPRKSLSYSVD</sequence>
<dbReference type="AlphaFoldDB" id="A0AAN9XRR4"/>
<comment type="caution">
    <text evidence="2">The sequence shown here is derived from an EMBL/GenBank/DDBJ whole genome shotgun (WGS) entry which is preliminary data.</text>
</comment>
<organism evidence="2 3">
    <name type="scientific">Psophocarpus tetragonolobus</name>
    <name type="common">Winged bean</name>
    <name type="synonym">Dolichos tetragonolobus</name>
    <dbReference type="NCBI Taxonomy" id="3891"/>
    <lineage>
        <taxon>Eukaryota</taxon>
        <taxon>Viridiplantae</taxon>
        <taxon>Streptophyta</taxon>
        <taxon>Embryophyta</taxon>
        <taxon>Tracheophyta</taxon>
        <taxon>Spermatophyta</taxon>
        <taxon>Magnoliopsida</taxon>
        <taxon>eudicotyledons</taxon>
        <taxon>Gunneridae</taxon>
        <taxon>Pentapetalae</taxon>
        <taxon>rosids</taxon>
        <taxon>fabids</taxon>
        <taxon>Fabales</taxon>
        <taxon>Fabaceae</taxon>
        <taxon>Papilionoideae</taxon>
        <taxon>50 kb inversion clade</taxon>
        <taxon>NPAAA clade</taxon>
        <taxon>indigoferoid/millettioid clade</taxon>
        <taxon>Phaseoleae</taxon>
        <taxon>Psophocarpus</taxon>
    </lineage>
</organism>
<evidence type="ECO:0000256" key="1">
    <source>
        <dbReference type="SAM" id="MobiDB-lite"/>
    </source>
</evidence>
<protein>
    <submittedName>
        <fullName evidence="2">Uncharacterized protein</fullName>
    </submittedName>
</protein>
<gene>
    <name evidence="2" type="ORF">VNO78_07200</name>
</gene>
<keyword evidence="3" id="KW-1185">Reference proteome</keyword>